<dbReference type="InterPro" id="IPR027417">
    <property type="entry name" value="P-loop_NTPase"/>
</dbReference>
<dbReference type="Pfam" id="PF03704">
    <property type="entry name" value="BTAD"/>
    <property type="match status" value="1"/>
</dbReference>
<dbReference type="SUPFAM" id="SSF48452">
    <property type="entry name" value="TPR-like"/>
    <property type="match status" value="2"/>
</dbReference>
<feature type="domain" description="Bacterial transcriptional activator" evidence="1">
    <location>
        <begin position="980"/>
        <end position="1122"/>
    </location>
</feature>
<gene>
    <name evidence="2" type="ORF">LQV63_19670</name>
</gene>
<evidence type="ECO:0000259" key="1">
    <source>
        <dbReference type="SMART" id="SM01043"/>
    </source>
</evidence>
<sequence length="1131" mass="129917">MKEGRVLKMKLMPPPLKKQLLHRPQIAKRLSRIPDYPLTVLTSGPGFGKTTALSAFLRSSDMTYAWYGVSPQDNDFIPFVSHIVYTLRQAVPEFGETMLAELRSGNRSSSEDIYALADLFLNELTELQQLTVLIIDDYHLVEATDSIEQWMQYVLTYLPDCDKLSFVLSSRSRPQWEGLASMRIRGHLLELTKEDLTFNEEEIDVLFSDYYDYPLTKRQIHQVYEQTEGWIIAVQFIWQRLLSSSGSLDEVLEAPRETMEDLFQFLALELFQKQPSSIRTFMLETSIFDELTGEWCDAVCGRHGSYAMLLQLCGSGLLTAIDDRQFRYHALFREFLAEQLRRQPEWHGSLLRQAVHVFAARRRYDLAMTQAVALQDQDEMALLLQDGGSELIQNGHLELVYTSLMKLPERIKHRHPYLLVLQGDILRYHCQYEAAFEQYRLAEYGAGSVGNRMVQMMALEGQSLLYLDTIRPGMAEPLLERAIALAESLCGYYPPLEQEGGADWFAPSGNQPNANIQATTAPYYSAWRGHTRERQRLARLYAMMAENMLNAGRGMEAQIWYDRAIGVEQDSRDWLLEARLCLRTGRLREAMAKLMRAQHLEREEGTIYRGLSYHPKTLSRSHREIDLLLSLIDSMCGEPPSAKRAAEAGMMHGIRLKAPFVEACGWMRMGHAAQLMGTYDAEVASDCYHAALTIMERLEVKRGSAEPYMGLCLLFGKARSAETALRYGQTAWDETQSANDGWLTALIRLSMGIALFYANRCEEAEQVFRECGERFVACGDKFGCASTEMWQALTAYRLEQDGWFAVSMERLLTLVEQEGYAFLFTRRTLFGPSDTQQLIPLLIEAVRLGLCRAYAASLLTELGMDRLTYHPGYTLYIDTLGECRVRLGDVELEDKDWQRGKAKELFQLLVTRRHRPLTKEELFVQLFPDAEEKAANRDFKVALNALNTALEPHRRARATPYFIIRRGSAYQLNPAAGWVLDANRFEQSIVHGLEANDADEAIPLLEEGLHLYQGDYLPERRYEDWCIEERERLQVLFMRGAERLSLYYVEVEAYDKAIRWAEAMTVKDRCWEEAYRIMISCHLRLNNRIQALKWYRKCAKALQDELGIEPMPSIRELMTSLVVQGGFEDNL</sequence>
<accession>A0ABS8YJY3</accession>
<dbReference type="PANTHER" id="PTHR35807">
    <property type="entry name" value="TRANSCRIPTIONAL REGULATOR REDD-RELATED"/>
    <property type="match status" value="1"/>
</dbReference>
<dbReference type="InterPro" id="IPR005158">
    <property type="entry name" value="BTAD"/>
</dbReference>
<dbReference type="PANTHER" id="PTHR35807:SF2">
    <property type="entry name" value="TRANSCRIPTIONAL ACTIVATOR DOMAIN"/>
    <property type="match status" value="1"/>
</dbReference>
<dbReference type="RefSeq" id="WP_233697977.1">
    <property type="nucleotide sequence ID" value="NZ_JAJNBZ010000018.1"/>
</dbReference>
<evidence type="ECO:0000313" key="3">
    <source>
        <dbReference type="Proteomes" id="UP001199916"/>
    </source>
</evidence>
<dbReference type="InterPro" id="IPR011990">
    <property type="entry name" value="TPR-like_helical_dom_sf"/>
</dbReference>
<dbReference type="EMBL" id="JAJNBZ010000018">
    <property type="protein sequence ID" value="MCE5171524.1"/>
    <property type="molecule type" value="Genomic_DNA"/>
</dbReference>
<organism evidence="2 3">
    <name type="scientific">Paenibacillus profundus</name>
    <dbReference type="NCBI Taxonomy" id="1173085"/>
    <lineage>
        <taxon>Bacteria</taxon>
        <taxon>Bacillati</taxon>
        <taxon>Bacillota</taxon>
        <taxon>Bacilli</taxon>
        <taxon>Bacillales</taxon>
        <taxon>Paenibacillaceae</taxon>
        <taxon>Paenibacillus</taxon>
    </lineage>
</organism>
<proteinExistence type="predicted"/>
<reference evidence="2 3" key="1">
    <citation type="submission" date="2021-11" db="EMBL/GenBank/DDBJ databases">
        <title>Draft genome sequence of Paenibacillus profundus YoMME, a new Gram-positive bacteria with exoelectrogenic properties.</title>
        <authorList>
            <person name="Hubenova Y."/>
            <person name="Hubenova E."/>
            <person name="Manasiev Y."/>
            <person name="Peykov S."/>
            <person name="Mitov M."/>
        </authorList>
    </citation>
    <scope>NUCLEOTIDE SEQUENCE [LARGE SCALE GENOMIC DNA]</scope>
    <source>
        <strain evidence="2 3">YoMME</strain>
    </source>
</reference>
<dbReference type="InterPro" id="IPR036388">
    <property type="entry name" value="WH-like_DNA-bd_sf"/>
</dbReference>
<keyword evidence="3" id="KW-1185">Reference proteome</keyword>
<dbReference type="Gene3D" id="1.10.10.10">
    <property type="entry name" value="Winged helix-like DNA-binding domain superfamily/Winged helix DNA-binding domain"/>
    <property type="match status" value="1"/>
</dbReference>
<dbReference type="InterPro" id="IPR059106">
    <property type="entry name" value="WHD_MalT"/>
</dbReference>
<evidence type="ECO:0000313" key="2">
    <source>
        <dbReference type="EMBL" id="MCE5171524.1"/>
    </source>
</evidence>
<dbReference type="SMART" id="SM01043">
    <property type="entry name" value="BTAD"/>
    <property type="match status" value="1"/>
</dbReference>
<dbReference type="Gene3D" id="1.25.40.10">
    <property type="entry name" value="Tetratricopeptide repeat domain"/>
    <property type="match status" value="2"/>
</dbReference>
<dbReference type="SUPFAM" id="SSF52540">
    <property type="entry name" value="P-loop containing nucleoside triphosphate hydrolases"/>
    <property type="match status" value="1"/>
</dbReference>
<dbReference type="InterPro" id="IPR051677">
    <property type="entry name" value="AfsR-DnrI-RedD_regulator"/>
</dbReference>
<dbReference type="Proteomes" id="UP001199916">
    <property type="component" value="Unassembled WGS sequence"/>
</dbReference>
<protein>
    <recommendedName>
        <fullName evidence="1">Bacterial transcriptional activator domain-containing protein</fullName>
    </recommendedName>
</protein>
<comment type="caution">
    <text evidence="2">The sequence shown here is derived from an EMBL/GenBank/DDBJ whole genome shotgun (WGS) entry which is preliminary data.</text>
</comment>
<dbReference type="Pfam" id="PF25873">
    <property type="entry name" value="WHD_MalT"/>
    <property type="match status" value="1"/>
</dbReference>
<name>A0ABS8YJY3_9BACL</name>